<comment type="caution">
    <text evidence="1">The sequence shown here is derived from an EMBL/GenBank/DDBJ whole genome shotgun (WGS) entry which is preliminary data.</text>
</comment>
<dbReference type="EMBL" id="LAZR01007477">
    <property type="protein sequence ID" value="KKM85008.1"/>
    <property type="molecule type" value="Genomic_DNA"/>
</dbReference>
<proteinExistence type="predicted"/>
<evidence type="ECO:0000313" key="1">
    <source>
        <dbReference type="EMBL" id="KKM85008.1"/>
    </source>
</evidence>
<name>A0A0F9KTG4_9ZZZZ</name>
<protein>
    <submittedName>
        <fullName evidence="1">Uncharacterized protein</fullName>
    </submittedName>
</protein>
<accession>A0A0F9KTG4</accession>
<dbReference type="PROSITE" id="PS51257">
    <property type="entry name" value="PROKAR_LIPOPROTEIN"/>
    <property type="match status" value="1"/>
</dbReference>
<gene>
    <name evidence="1" type="ORF">LCGC14_1293430</name>
</gene>
<sequence length="76" mass="7656">MTLTIKQMFTRKGKLIAGTSLLLFVAACGGSSGLSGINTLGAAFVKAFQTNANGTALADPASAGLVVNPNIDPFNV</sequence>
<organism evidence="1">
    <name type="scientific">marine sediment metagenome</name>
    <dbReference type="NCBI Taxonomy" id="412755"/>
    <lineage>
        <taxon>unclassified sequences</taxon>
        <taxon>metagenomes</taxon>
        <taxon>ecological metagenomes</taxon>
    </lineage>
</organism>
<reference evidence="1" key="1">
    <citation type="journal article" date="2015" name="Nature">
        <title>Complex archaea that bridge the gap between prokaryotes and eukaryotes.</title>
        <authorList>
            <person name="Spang A."/>
            <person name="Saw J.H."/>
            <person name="Jorgensen S.L."/>
            <person name="Zaremba-Niedzwiedzka K."/>
            <person name="Martijn J."/>
            <person name="Lind A.E."/>
            <person name="van Eijk R."/>
            <person name="Schleper C."/>
            <person name="Guy L."/>
            <person name="Ettema T.J."/>
        </authorList>
    </citation>
    <scope>NUCLEOTIDE SEQUENCE</scope>
</reference>
<dbReference type="AlphaFoldDB" id="A0A0F9KTG4"/>